<dbReference type="AlphaFoldDB" id="A0A9J6NZ26"/>
<reference evidence="1" key="1">
    <citation type="journal article" date="2021" name="mSystems">
        <title>Bacteria and Archaea Synergistically Convert Glycine Betaine to Biogenic Methane in the Formosa Cold Seep of the South China Sea.</title>
        <authorList>
            <person name="Li L."/>
            <person name="Zhang W."/>
            <person name="Zhang S."/>
            <person name="Song L."/>
            <person name="Sun Q."/>
            <person name="Zhang H."/>
            <person name="Xiang H."/>
            <person name="Dong X."/>
        </authorList>
    </citation>
    <scope>NUCLEOTIDE SEQUENCE</scope>
    <source>
        <strain evidence="1">ZWT</strain>
    </source>
</reference>
<evidence type="ECO:0000313" key="2">
    <source>
        <dbReference type="Proteomes" id="UP001056429"/>
    </source>
</evidence>
<evidence type="ECO:0000313" key="1">
    <source>
        <dbReference type="EMBL" id="MCM1989230.1"/>
    </source>
</evidence>
<gene>
    <name evidence="1" type="ORF">KDK92_05710</name>
</gene>
<keyword evidence="2" id="KW-1185">Reference proteome</keyword>
<proteinExistence type="predicted"/>
<protein>
    <submittedName>
        <fullName evidence="1">Uncharacterized protein</fullName>
    </submittedName>
</protein>
<dbReference type="RefSeq" id="WP_250858189.1">
    <property type="nucleotide sequence ID" value="NZ_JAGSOJ010000001.1"/>
</dbReference>
<organism evidence="1 2">
    <name type="scientific">Oceanirhabdus seepicola</name>
    <dbReference type="NCBI Taxonomy" id="2828781"/>
    <lineage>
        <taxon>Bacteria</taxon>
        <taxon>Bacillati</taxon>
        <taxon>Bacillota</taxon>
        <taxon>Clostridia</taxon>
        <taxon>Eubacteriales</taxon>
        <taxon>Clostridiaceae</taxon>
        <taxon>Oceanirhabdus</taxon>
    </lineage>
</organism>
<comment type="caution">
    <text evidence="1">The sequence shown here is derived from an EMBL/GenBank/DDBJ whole genome shotgun (WGS) entry which is preliminary data.</text>
</comment>
<dbReference type="Proteomes" id="UP001056429">
    <property type="component" value="Unassembled WGS sequence"/>
</dbReference>
<accession>A0A9J6NZ26</accession>
<reference evidence="1" key="2">
    <citation type="submission" date="2021-04" db="EMBL/GenBank/DDBJ databases">
        <authorList>
            <person name="Dong X."/>
        </authorList>
    </citation>
    <scope>NUCLEOTIDE SEQUENCE</scope>
    <source>
        <strain evidence="1">ZWT</strain>
    </source>
</reference>
<sequence>MAFPAQVPVLTDEESIDVIIESEVSIIQCMADLFCNTLIEDISLLTTIDKKAAVLKKIMCGFTAKESSIAAVVGASAKKSAADMGVDPAKVNCCLCNKCNCED</sequence>
<name>A0A9J6NZ26_9CLOT</name>
<dbReference type="EMBL" id="JAGSOJ010000001">
    <property type="protein sequence ID" value="MCM1989230.1"/>
    <property type="molecule type" value="Genomic_DNA"/>
</dbReference>